<dbReference type="GO" id="GO:0006168">
    <property type="term" value="P:adenine salvage"/>
    <property type="evidence" value="ECO:0007669"/>
    <property type="project" value="InterPro"/>
</dbReference>
<evidence type="ECO:0000256" key="10">
    <source>
        <dbReference type="ARBA" id="ARBA00022726"/>
    </source>
</evidence>
<name>A0A6J5YTF4_9ZZZZ</name>
<organism evidence="12">
    <name type="scientific">freshwater metagenome</name>
    <dbReference type="NCBI Taxonomy" id="449393"/>
    <lineage>
        <taxon>unclassified sequences</taxon>
        <taxon>metagenomes</taxon>
        <taxon>ecological metagenomes</taxon>
    </lineage>
</organism>
<keyword evidence="8" id="KW-0328">Glycosyltransferase</keyword>
<evidence type="ECO:0000313" key="12">
    <source>
        <dbReference type="EMBL" id="CAB4331280.1"/>
    </source>
</evidence>
<evidence type="ECO:0000256" key="5">
    <source>
        <dbReference type="ARBA" id="ARBA00008391"/>
    </source>
</evidence>
<dbReference type="PANTHER" id="PTHR32315">
    <property type="entry name" value="ADENINE PHOSPHORIBOSYLTRANSFERASE"/>
    <property type="match status" value="1"/>
</dbReference>
<comment type="catalytic activity">
    <reaction evidence="1">
        <text>AMP + diphosphate = 5-phospho-alpha-D-ribose 1-diphosphate + adenine</text>
        <dbReference type="Rhea" id="RHEA:16609"/>
        <dbReference type="ChEBI" id="CHEBI:16708"/>
        <dbReference type="ChEBI" id="CHEBI:33019"/>
        <dbReference type="ChEBI" id="CHEBI:58017"/>
        <dbReference type="ChEBI" id="CHEBI:456215"/>
        <dbReference type="EC" id="2.4.2.7"/>
    </reaction>
</comment>
<reference evidence="12" key="1">
    <citation type="submission" date="2020-05" db="EMBL/GenBank/DDBJ databases">
        <authorList>
            <person name="Chiriac C."/>
            <person name="Salcher M."/>
            <person name="Ghai R."/>
            <person name="Kavagutti S V."/>
        </authorList>
    </citation>
    <scope>NUCLEOTIDE SEQUENCE</scope>
</reference>
<dbReference type="GO" id="GO:0006166">
    <property type="term" value="P:purine ribonucleoside salvage"/>
    <property type="evidence" value="ECO:0007669"/>
    <property type="project" value="UniProtKB-KW"/>
</dbReference>
<keyword evidence="9" id="KW-0808">Transferase</keyword>
<dbReference type="HAMAP" id="MF_00004">
    <property type="entry name" value="Aden_phosphoribosyltr"/>
    <property type="match status" value="1"/>
</dbReference>
<dbReference type="AlphaFoldDB" id="A0A6J5YTF4"/>
<comment type="pathway">
    <text evidence="4">Purine metabolism; AMP biosynthesis via salvage pathway; AMP from adenine: step 1/1.</text>
</comment>
<dbReference type="Pfam" id="PF00156">
    <property type="entry name" value="Pribosyltran"/>
    <property type="match status" value="1"/>
</dbReference>
<keyword evidence="10" id="KW-0660">Purine salvage</keyword>
<evidence type="ECO:0000259" key="11">
    <source>
        <dbReference type="Pfam" id="PF00156"/>
    </source>
</evidence>
<gene>
    <name evidence="12" type="ORF">UFOPK3820_00195</name>
</gene>
<dbReference type="InterPro" id="IPR005764">
    <property type="entry name" value="Ade_phspho_trans"/>
</dbReference>
<feature type="domain" description="Phosphoribosyltransferase" evidence="11">
    <location>
        <begin position="35"/>
        <end position="152"/>
    </location>
</feature>
<keyword evidence="7" id="KW-0963">Cytoplasm</keyword>
<dbReference type="Gene3D" id="3.40.50.2020">
    <property type="match status" value="1"/>
</dbReference>
<evidence type="ECO:0000256" key="9">
    <source>
        <dbReference type="ARBA" id="ARBA00022679"/>
    </source>
</evidence>
<evidence type="ECO:0000256" key="2">
    <source>
        <dbReference type="ARBA" id="ARBA00003968"/>
    </source>
</evidence>
<dbReference type="NCBIfam" id="TIGR01090">
    <property type="entry name" value="apt"/>
    <property type="match status" value="1"/>
</dbReference>
<dbReference type="GO" id="GO:0044209">
    <property type="term" value="P:AMP salvage"/>
    <property type="evidence" value="ECO:0007669"/>
    <property type="project" value="UniProtKB-UniPathway"/>
</dbReference>
<evidence type="ECO:0000256" key="4">
    <source>
        <dbReference type="ARBA" id="ARBA00004659"/>
    </source>
</evidence>
<proteinExistence type="inferred from homology"/>
<comment type="subcellular location">
    <subcellularLocation>
        <location evidence="3">Cytoplasm</location>
    </subcellularLocation>
</comment>
<comment type="similarity">
    <text evidence="5">Belongs to the purine/pyrimidine phosphoribosyltransferase family.</text>
</comment>
<evidence type="ECO:0000256" key="7">
    <source>
        <dbReference type="ARBA" id="ARBA00022490"/>
    </source>
</evidence>
<dbReference type="GO" id="GO:0005737">
    <property type="term" value="C:cytoplasm"/>
    <property type="evidence" value="ECO:0007669"/>
    <property type="project" value="UniProtKB-SubCell"/>
</dbReference>
<dbReference type="PANTHER" id="PTHR32315:SF3">
    <property type="entry name" value="ADENINE PHOSPHORIBOSYLTRANSFERASE"/>
    <property type="match status" value="1"/>
</dbReference>
<evidence type="ECO:0000256" key="6">
    <source>
        <dbReference type="ARBA" id="ARBA00011893"/>
    </source>
</evidence>
<dbReference type="GO" id="GO:0002055">
    <property type="term" value="F:adenine binding"/>
    <property type="evidence" value="ECO:0007669"/>
    <property type="project" value="TreeGrafter"/>
</dbReference>
<dbReference type="CDD" id="cd06223">
    <property type="entry name" value="PRTases_typeI"/>
    <property type="match status" value="1"/>
</dbReference>
<evidence type="ECO:0000256" key="8">
    <source>
        <dbReference type="ARBA" id="ARBA00022676"/>
    </source>
</evidence>
<dbReference type="UniPathway" id="UPA00588">
    <property type="reaction ID" value="UER00646"/>
</dbReference>
<dbReference type="GO" id="GO:0016208">
    <property type="term" value="F:AMP binding"/>
    <property type="evidence" value="ECO:0007669"/>
    <property type="project" value="TreeGrafter"/>
</dbReference>
<dbReference type="InterPro" id="IPR029057">
    <property type="entry name" value="PRTase-like"/>
</dbReference>
<dbReference type="SUPFAM" id="SSF53271">
    <property type="entry name" value="PRTase-like"/>
    <property type="match status" value="1"/>
</dbReference>
<accession>A0A6J5YTF4</accession>
<dbReference type="EMBL" id="CAESAB010000004">
    <property type="protein sequence ID" value="CAB4331280.1"/>
    <property type="molecule type" value="Genomic_DNA"/>
</dbReference>
<comment type="function">
    <text evidence="2">Catalyzes a salvage reaction resulting in the formation of AMP, that is energically less costly than de novo synthesis.</text>
</comment>
<dbReference type="NCBIfam" id="NF002634">
    <property type="entry name" value="PRK02304.1-3"/>
    <property type="match status" value="1"/>
</dbReference>
<dbReference type="EC" id="2.4.2.7" evidence="6"/>
<dbReference type="FunFam" id="3.40.50.2020:FF:000021">
    <property type="entry name" value="Adenine phosphoribosyltransferase"/>
    <property type="match status" value="1"/>
</dbReference>
<sequence length="175" mass="18888">MEISEALSKIRAIPDYPIPGILFQDITPLLSHAESFQRVIKELSEVSDSYDFVAGIEARGFILASAIAQLKNVGFVPIRKKGKLPHATFTRTYGLEYGTDELQIHKDALVAGSRVLLIDDVLATGGTIQAALDLLSDVGAHVAAVSVLIEISSLKGREKIHQHSPALSVHSLISH</sequence>
<evidence type="ECO:0000256" key="1">
    <source>
        <dbReference type="ARBA" id="ARBA00000868"/>
    </source>
</evidence>
<dbReference type="GO" id="GO:0003999">
    <property type="term" value="F:adenine phosphoribosyltransferase activity"/>
    <property type="evidence" value="ECO:0007669"/>
    <property type="project" value="UniProtKB-EC"/>
</dbReference>
<protein>
    <recommendedName>
        <fullName evidence="6">adenine phosphoribosyltransferase</fullName>
        <ecNumber evidence="6">2.4.2.7</ecNumber>
    </recommendedName>
</protein>
<dbReference type="InterPro" id="IPR050054">
    <property type="entry name" value="UPRTase/APRTase"/>
</dbReference>
<evidence type="ECO:0000256" key="3">
    <source>
        <dbReference type="ARBA" id="ARBA00004496"/>
    </source>
</evidence>
<dbReference type="InterPro" id="IPR000836">
    <property type="entry name" value="PRTase_dom"/>
</dbReference>
<dbReference type="NCBIfam" id="NF002636">
    <property type="entry name" value="PRK02304.1-5"/>
    <property type="match status" value="1"/>
</dbReference>